<protein>
    <submittedName>
        <fullName evidence="1">Uncharacterized protein</fullName>
    </submittedName>
</protein>
<reference evidence="1" key="1">
    <citation type="journal article" date="2023" name="G3 (Bethesda)">
        <title>A reference genome for the long-term kleptoplast-retaining sea slug Elysia crispata morphotype clarki.</title>
        <authorList>
            <person name="Eastman K.E."/>
            <person name="Pendleton A.L."/>
            <person name="Shaikh M.A."/>
            <person name="Suttiyut T."/>
            <person name="Ogas R."/>
            <person name="Tomko P."/>
            <person name="Gavelis G."/>
            <person name="Widhalm J.R."/>
            <person name="Wisecaver J.H."/>
        </authorList>
    </citation>
    <scope>NUCLEOTIDE SEQUENCE</scope>
    <source>
        <strain evidence="1">ECLA1</strain>
    </source>
</reference>
<proteinExistence type="predicted"/>
<dbReference type="AlphaFoldDB" id="A0AAE1AIQ5"/>
<keyword evidence="2" id="KW-1185">Reference proteome</keyword>
<evidence type="ECO:0000313" key="1">
    <source>
        <dbReference type="EMBL" id="KAK3787482.1"/>
    </source>
</evidence>
<organism evidence="1 2">
    <name type="scientific">Elysia crispata</name>
    <name type="common">lettuce slug</name>
    <dbReference type="NCBI Taxonomy" id="231223"/>
    <lineage>
        <taxon>Eukaryota</taxon>
        <taxon>Metazoa</taxon>
        <taxon>Spiralia</taxon>
        <taxon>Lophotrochozoa</taxon>
        <taxon>Mollusca</taxon>
        <taxon>Gastropoda</taxon>
        <taxon>Heterobranchia</taxon>
        <taxon>Euthyneura</taxon>
        <taxon>Panpulmonata</taxon>
        <taxon>Sacoglossa</taxon>
        <taxon>Placobranchoidea</taxon>
        <taxon>Plakobranchidae</taxon>
        <taxon>Elysia</taxon>
    </lineage>
</organism>
<accession>A0AAE1AIQ5</accession>
<evidence type="ECO:0000313" key="2">
    <source>
        <dbReference type="Proteomes" id="UP001283361"/>
    </source>
</evidence>
<gene>
    <name evidence="1" type="ORF">RRG08_025745</name>
</gene>
<comment type="caution">
    <text evidence="1">The sequence shown here is derived from an EMBL/GenBank/DDBJ whole genome shotgun (WGS) entry which is preliminary data.</text>
</comment>
<sequence>MNGIFCRKSGRVQNVSQYLRSPKKAEQFKTGVSSVYRLSSPMRNRQITSQEGLDGLSCLQVYVAAPQRPYLTISQCVDSPCTRARHRHLQFTLDLRPIFPSERLIGAVREPVFYSAQCRINSRSYQI</sequence>
<dbReference type="Proteomes" id="UP001283361">
    <property type="component" value="Unassembled WGS sequence"/>
</dbReference>
<name>A0AAE1AIQ5_9GAST</name>
<dbReference type="EMBL" id="JAWDGP010001864">
    <property type="protein sequence ID" value="KAK3787482.1"/>
    <property type="molecule type" value="Genomic_DNA"/>
</dbReference>